<dbReference type="Pfam" id="PF17668">
    <property type="entry name" value="Acetyltransf_17"/>
    <property type="match status" value="1"/>
</dbReference>
<dbReference type="EMBL" id="JAOPKB010000021">
    <property type="protein sequence ID" value="MCU4975597.1"/>
    <property type="molecule type" value="Genomic_DNA"/>
</dbReference>
<reference evidence="4 5" key="1">
    <citation type="submission" date="2022-09" db="EMBL/GenBank/DDBJ databases">
        <title>Enrichment on poylsaccharides allowed isolation of novel metabolic and taxonomic groups of Haloarchaea.</title>
        <authorList>
            <person name="Sorokin D.Y."/>
            <person name="Elcheninov A.G."/>
            <person name="Khizhniak T.V."/>
            <person name="Kolganova T.V."/>
            <person name="Kublanov I.V."/>
        </authorList>
    </citation>
    <scope>NUCLEOTIDE SEQUENCE [LARGE SCALE GENOMIC DNA]</scope>
    <source>
        <strain evidence="4 5">AArc-m2/3/4</strain>
    </source>
</reference>
<evidence type="ECO:0000259" key="2">
    <source>
        <dbReference type="Pfam" id="PF13530"/>
    </source>
</evidence>
<feature type="region of interest" description="Disordered" evidence="1">
    <location>
        <begin position="23"/>
        <end position="66"/>
    </location>
</feature>
<evidence type="ECO:0000313" key="4">
    <source>
        <dbReference type="EMBL" id="MCU4975597.1"/>
    </source>
</evidence>
<organism evidence="4 5">
    <name type="scientific">Natronoglomus mannanivorans</name>
    <dbReference type="NCBI Taxonomy" id="2979990"/>
    <lineage>
        <taxon>Archaea</taxon>
        <taxon>Methanobacteriati</taxon>
        <taxon>Methanobacteriota</taxon>
        <taxon>Stenosarchaea group</taxon>
        <taxon>Halobacteria</taxon>
        <taxon>Halobacteriales</taxon>
        <taxon>Natrialbaceae</taxon>
        <taxon>Natronoglomus</taxon>
    </lineage>
</organism>
<feature type="domain" description="Enhanced intracellular survival protein" evidence="2">
    <location>
        <begin position="312"/>
        <end position="424"/>
    </location>
</feature>
<dbReference type="InterPro" id="IPR016181">
    <property type="entry name" value="Acyl_CoA_acyltransferase"/>
</dbReference>
<keyword evidence="5" id="KW-1185">Reference proteome</keyword>
<dbReference type="PANTHER" id="PTHR37817:SF1">
    <property type="entry name" value="N-ACETYLTRANSFERASE EIS"/>
    <property type="match status" value="1"/>
</dbReference>
<gene>
    <name evidence="4" type="ORF">OB955_23200</name>
</gene>
<dbReference type="SUPFAM" id="SSF55718">
    <property type="entry name" value="SCP-like"/>
    <property type="match status" value="1"/>
</dbReference>
<protein>
    <submittedName>
        <fullName evidence="4">GNAT family N-acetyltransferase</fullName>
        <ecNumber evidence="4">2.3.1.-</ecNumber>
    </submittedName>
</protein>
<dbReference type="GO" id="GO:0016746">
    <property type="term" value="F:acyltransferase activity"/>
    <property type="evidence" value="ECO:0007669"/>
    <property type="project" value="UniProtKB-KW"/>
</dbReference>
<proteinExistence type="predicted"/>
<sequence length="433" mass="49069">MTDYRPLPDEQRDVFHEYVSYAFAPEEGPSASESEYDPEEEPERAKLGSRRGLYPDGESADTGDDDLERPLCVCRHHWFDARVRGDVHAAPGLSAVATPPENRRIGFVRDLLRHSLAEYRDRGARFSVLWPFEYAFYRQYGWDTCNKRTVYECDPETLAFAADERRNEGSFSRLEADDYESLAPTYEAHSSAYGLSLVREEEWWRHRVFSSWETDPFVYAWERDGEVRGYLTYTVEEEDGRDEPTMAVTELAFVDHEAHLALLSFCANHDSQVGRVRLPAPEESRLLDLVGDPHDVDCTVKLGPMVRIVDVAETLSALSYAHLERAEESRAESREPVTLAVEDPLVEWNDGVFSLGVSSESDTTAVACEPVTTDPDATIDVGALSQLAVGYRSARTLRRAGRLTLDGSEERVIERLETLFPTTPTPGYLRDFF</sequence>
<dbReference type="Gene3D" id="3.40.630.30">
    <property type="match status" value="2"/>
</dbReference>
<evidence type="ECO:0000259" key="3">
    <source>
        <dbReference type="Pfam" id="PF17668"/>
    </source>
</evidence>
<accession>A0ABT2QL28</accession>
<dbReference type="Pfam" id="PF13527">
    <property type="entry name" value="Acetyltransf_9"/>
    <property type="match status" value="1"/>
</dbReference>
<comment type="caution">
    <text evidence="4">The sequence shown here is derived from an EMBL/GenBank/DDBJ whole genome shotgun (WGS) entry which is preliminary data.</text>
</comment>
<dbReference type="RefSeq" id="WP_338009267.1">
    <property type="nucleotide sequence ID" value="NZ_JAOPKB010000021.1"/>
</dbReference>
<feature type="compositionally biased region" description="Low complexity" evidence="1">
    <location>
        <begin position="24"/>
        <end position="33"/>
    </location>
</feature>
<dbReference type="SUPFAM" id="SSF55729">
    <property type="entry name" value="Acyl-CoA N-acyltransferases (Nat)"/>
    <property type="match status" value="1"/>
</dbReference>
<keyword evidence="4" id="KW-0808">Transferase</keyword>
<dbReference type="EC" id="2.3.1.-" evidence="4"/>
<dbReference type="InterPro" id="IPR041380">
    <property type="entry name" value="Acetyltransf_17"/>
</dbReference>
<evidence type="ECO:0000256" key="1">
    <source>
        <dbReference type="SAM" id="MobiDB-lite"/>
    </source>
</evidence>
<dbReference type="Gene3D" id="3.30.1050.10">
    <property type="entry name" value="SCP2 sterol-binding domain"/>
    <property type="match status" value="1"/>
</dbReference>
<dbReference type="InterPro" id="IPR025559">
    <property type="entry name" value="Eis_dom"/>
</dbReference>
<dbReference type="Proteomes" id="UP001320972">
    <property type="component" value="Unassembled WGS sequence"/>
</dbReference>
<dbReference type="InterPro" id="IPR051554">
    <property type="entry name" value="Acetyltransferase_Eis"/>
</dbReference>
<name>A0ABT2QL28_9EURY</name>
<feature type="domain" description="Eis-like acetyltransferase" evidence="3">
    <location>
        <begin position="196"/>
        <end position="308"/>
    </location>
</feature>
<dbReference type="InterPro" id="IPR036527">
    <property type="entry name" value="SCP2_sterol-bd_dom_sf"/>
</dbReference>
<keyword evidence="4" id="KW-0012">Acyltransferase</keyword>
<dbReference type="PANTHER" id="PTHR37817">
    <property type="entry name" value="N-ACETYLTRANSFERASE EIS"/>
    <property type="match status" value="1"/>
</dbReference>
<dbReference type="Pfam" id="PF13530">
    <property type="entry name" value="SCP2_2"/>
    <property type="match status" value="1"/>
</dbReference>
<evidence type="ECO:0000313" key="5">
    <source>
        <dbReference type="Proteomes" id="UP001320972"/>
    </source>
</evidence>